<gene>
    <name evidence="2" type="ORF">Bhyg_01265</name>
</gene>
<protein>
    <submittedName>
        <fullName evidence="2">Uncharacterized protein</fullName>
    </submittedName>
</protein>
<feature type="non-terminal residue" evidence="2">
    <location>
        <position position="64"/>
    </location>
</feature>
<evidence type="ECO:0000313" key="3">
    <source>
        <dbReference type="Proteomes" id="UP001151699"/>
    </source>
</evidence>
<name>A0A9Q0NAI8_9DIPT</name>
<dbReference type="EMBL" id="WJQU01000001">
    <property type="protein sequence ID" value="KAJ6646056.1"/>
    <property type="molecule type" value="Genomic_DNA"/>
</dbReference>
<dbReference type="Proteomes" id="UP001151699">
    <property type="component" value="Chromosome A"/>
</dbReference>
<evidence type="ECO:0000313" key="2">
    <source>
        <dbReference type="EMBL" id="KAJ6646056.1"/>
    </source>
</evidence>
<sequence length="64" mass="6553">MENILEAIISNSRALQSIAEMLAVSHHNSHGGGRGSSGRNRGGSSGRNCGGNSGENRGGNSKIF</sequence>
<proteinExistence type="predicted"/>
<reference evidence="2" key="1">
    <citation type="submission" date="2022-07" db="EMBL/GenBank/DDBJ databases">
        <authorList>
            <person name="Trinca V."/>
            <person name="Uliana J.V.C."/>
            <person name="Torres T.T."/>
            <person name="Ward R.J."/>
            <person name="Monesi N."/>
        </authorList>
    </citation>
    <scope>NUCLEOTIDE SEQUENCE</scope>
    <source>
        <strain evidence="2">HSMRA1968</strain>
        <tissue evidence="2">Whole embryos</tissue>
    </source>
</reference>
<organism evidence="2 3">
    <name type="scientific">Pseudolycoriella hygida</name>
    <dbReference type="NCBI Taxonomy" id="35572"/>
    <lineage>
        <taxon>Eukaryota</taxon>
        <taxon>Metazoa</taxon>
        <taxon>Ecdysozoa</taxon>
        <taxon>Arthropoda</taxon>
        <taxon>Hexapoda</taxon>
        <taxon>Insecta</taxon>
        <taxon>Pterygota</taxon>
        <taxon>Neoptera</taxon>
        <taxon>Endopterygota</taxon>
        <taxon>Diptera</taxon>
        <taxon>Nematocera</taxon>
        <taxon>Sciaroidea</taxon>
        <taxon>Sciaridae</taxon>
        <taxon>Pseudolycoriella</taxon>
    </lineage>
</organism>
<evidence type="ECO:0000256" key="1">
    <source>
        <dbReference type="SAM" id="MobiDB-lite"/>
    </source>
</evidence>
<feature type="region of interest" description="Disordered" evidence="1">
    <location>
        <begin position="26"/>
        <end position="64"/>
    </location>
</feature>
<dbReference type="AlphaFoldDB" id="A0A9Q0NAI8"/>
<comment type="caution">
    <text evidence="2">The sequence shown here is derived from an EMBL/GenBank/DDBJ whole genome shotgun (WGS) entry which is preliminary data.</text>
</comment>
<feature type="compositionally biased region" description="Gly residues" evidence="1">
    <location>
        <begin position="30"/>
        <end position="57"/>
    </location>
</feature>
<accession>A0A9Q0NAI8</accession>
<keyword evidence="3" id="KW-1185">Reference proteome</keyword>